<accession>A0ACC1RD69</accession>
<protein>
    <submittedName>
        <fullName evidence="1">Uncharacterized protein</fullName>
    </submittedName>
</protein>
<organism evidence="1 2">
    <name type="scientific">Fusarium decemcellulare</name>
    <dbReference type="NCBI Taxonomy" id="57161"/>
    <lineage>
        <taxon>Eukaryota</taxon>
        <taxon>Fungi</taxon>
        <taxon>Dikarya</taxon>
        <taxon>Ascomycota</taxon>
        <taxon>Pezizomycotina</taxon>
        <taxon>Sordariomycetes</taxon>
        <taxon>Hypocreomycetidae</taxon>
        <taxon>Hypocreales</taxon>
        <taxon>Nectriaceae</taxon>
        <taxon>Fusarium</taxon>
        <taxon>Fusarium decemcellulare species complex</taxon>
    </lineage>
</organism>
<reference evidence="1" key="1">
    <citation type="submission" date="2022-08" db="EMBL/GenBank/DDBJ databases">
        <title>Genome Sequence of Fusarium decemcellulare.</title>
        <authorList>
            <person name="Buettner E."/>
        </authorList>
    </citation>
    <scope>NUCLEOTIDE SEQUENCE</scope>
    <source>
        <strain evidence="1">Babe19</strain>
    </source>
</reference>
<name>A0ACC1RD69_9HYPO</name>
<gene>
    <name evidence="1" type="ORF">NM208_g15819</name>
</gene>
<proteinExistence type="predicted"/>
<dbReference type="EMBL" id="JANRMS010004484">
    <property type="protein sequence ID" value="KAJ3508453.1"/>
    <property type="molecule type" value="Genomic_DNA"/>
</dbReference>
<sequence length="140" mass="15438">MEHLSGAEWNPFWLRCPSHKVLALDMGAGLQEQAWHGYCTPQCSEGILLAVNVAVGAPTLAAIASWVLVEASLLVRVETTWGYLSQQPHTWETGDGRVTVLRWRTRTPSCSLAFLSPQASSKDRQLPNLPIEKSRGSLEL</sequence>
<comment type="caution">
    <text evidence="1">The sequence shown here is derived from an EMBL/GenBank/DDBJ whole genome shotgun (WGS) entry which is preliminary data.</text>
</comment>
<evidence type="ECO:0000313" key="2">
    <source>
        <dbReference type="Proteomes" id="UP001148629"/>
    </source>
</evidence>
<dbReference type="Proteomes" id="UP001148629">
    <property type="component" value="Unassembled WGS sequence"/>
</dbReference>
<keyword evidence="2" id="KW-1185">Reference proteome</keyword>
<evidence type="ECO:0000313" key="1">
    <source>
        <dbReference type="EMBL" id="KAJ3508453.1"/>
    </source>
</evidence>